<dbReference type="FunFam" id="3.40.50.300:FF:000016">
    <property type="entry name" value="Oligopeptide ABC transporter ATP-binding component"/>
    <property type="match status" value="1"/>
</dbReference>
<organism evidence="6 7">
    <name type="scientific">Caldanaerobacter subterraneus subsp. pacificus DSM 12653</name>
    <dbReference type="NCBI Taxonomy" id="391606"/>
    <lineage>
        <taxon>Bacteria</taxon>
        <taxon>Bacillati</taxon>
        <taxon>Bacillota</taxon>
        <taxon>Clostridia</taxon>
        <taxon>Thermoanaerobacterales</taxon>
        <taxon>Thermoanaerobacteraceae</taxon>
        <taxon>Caldanaerobacter</taxon>
    </lineage>
</organism>
<evidence type="ECO:0000256" key="3">
    <source>
        <dbReference type="ARBA" id="ARBA00022741"/>
    </source>
</evidence>
<gene>
    <name evidence="6" type="ORF">CDSM653_00218</name>
</gene>
<dbReference type="InterPro" id="IPR003593">
    <property type="entry name" value="AAA+_ATPase"/>
</dbReference>
<dbReference type="PROSITE" id="PS50893">
    <property type="entry name" value="ABC_TRANSPORTER_2"/>
    <property type="match status" value="1"/>
</dbReference>
<evidence type="ECO:0000313" key="6">
    <source>
        <dbReference type="EMBL" id="KKC30794.1"/>
    </source>
</evidence>
<evidence type="ECO:0000259" key="5">
    <source>
        <dbReference type="PROSITE" id="PS50893"/>
    </source>
</evidence>
<dbReference type="SMART" id="SM00382">
    <property type="entry name" value="AAA"/>
    <property type="match status" value="1"/>
</dbReference>
<dbReference type="GO" id="GO:0015833">
    <property type="term" value="P:peptide transport"/>
    <property type="evidence" value="ECO:0007669"/>
    <property type="project" value="InterPro"/>
</dbReference>
<dbReference type="EMBL" id="ABXP02000026">
    <property type="protein sequence ID" value="KKC30794.1"/>
    <property type="molecule type" value="Genomic_DNA"/>
</dbReference>
<proteinExistence type="inferred from homology"/>
<dbReference type="CDD" id="cd03257">
    <property type="entry name" value="ABC_NikE_OppD_transporters"/>
    <property type="match status" value="1"/>
</dbReference>
<dbReference type="GO" id="GO:0005524">
    <property type="term" value="F:ATP binding"/>
    <property type="evidence" value="ECO:0007669"/>
    <property type="project" value="UniProtKB-KW"/>
</dbReference>
<dbReference type="Pfam" id="PF08352">
    <property type="entry name" value="oligo_HPY"/>
    <property type="match status" value="1"/>
</dbReference>
<reference evidence="6 7" key="1">
    <citation type="submission" date="2008-07" db="EMBL/GenBank/DDBJ databases">
        <authorList>
            <person name="Gonzalez J."/>
            <person name="Sokolova T."/>
            <person name="Ferriera S."/>
            <person name="Johnson J."/>
            <person name="Kravitz S."/>
            <person name="Beeson K."/>
            <person name="Sutton G."/>
            <person name="Rogers Y.-H."/>
            <person name="Friedman R."/>
            <person name="Frazier M."/>
            <person name="Venter J.C."/>
        </authorList>
    </citation>
    <scope>NUCLEOTIDE SEQUENCE [LARGE SCALE GENOMIC DNA]</scope>
    <source>
        <strain evidence="6 7">DSM 12653</strain>
    </source>
</reference>
<evidence type="ECO:0000313" key="7">
    <source>
        <dbReference type="Proteomes" id="UP000010146"/>
    </source>
</evidence>
<keyword evidence="2" id="KW-0813">Transport</keyword>
<reference evidence="7" key="3">
    <citation type="submission" date="2015-02" db="EMBL/GenBank/DDBJ databases">
        <title>Genome analysis of three genomes within the thermophilic hydrogenogenic bacterial species Caldanaerobacter subterraneus.</title>
        <authorList>
            <person name="Sant'Anna F.H."/>
            <person name="Lebedinsky A."/>
            <person name="Sokolova T."/>
            <person name="Robb F.T."/>
            <person name="Gonzalez J.M."/>
        </authorList>
    </citation>
    <scope>NUCLEOTIDE SEQUENCE [LARGE SCALE GENOMIC DNA]</scope>
    <source>
        <strain evidence="7">DSM 12653</strain>
    </source>
</reference>
<dbReference type="PANTHER" id="PTHR43776">
    <property type="entry name" value="TRANSPORT ATP-BINDING PROTEIN"/>
    <property type="match status" value="1"/>
</dbReference>
<feature type="domain" description="ABC transporter" evidence="5">
    <location>
        <begin position="20"/>
        <end position="268"/>
    </location>
</feature>
<evidence type="ECO:0000256" key="1">
    <source>
        <dbReference type="ARBA" id="ARBA00005417"/>
    </source>
</evidence>
<dbReference type="InterPro" id="IPR027417">
    <property type="entry name" value="P-loop_NTPase"/>
</dbReference>
<dbReference type="InterPro" id="IPR050319">
    <property type="entry name" value="ABC_transp_ATP-bind"/>
</dbReference>
<comment type="similarity">
    <text evidence="1">Belongs to the ABC transporter superfamily.</text>
</comment>
<comment type="caution">
    <text evidence="6">The sequence shown here is derived from an EMBL/GenBank/DDBJ whole genome shotgun (WGS) entry which is preliminary data.</text>
</comment>
<dbReference type="AlphaFoldDB" id="A0A0F5PSJ5"/>
<evidence type="ECO:0000256" key="2">
    <source>
        <dbReference type="ARBA" id="ARBA00022448"/>
    </source>
</evidence>
<accession>A0A0F5PSJ5</accession>
<reference evidence="6 7" key="2">
    <citation type="journal article" date="2015" name="BMC Genomics">
        <title>Analysis of three genomes within the thermophilic bacterial species Caldanaerobacter subterraneus with a focus on carbon monoxide dehydrogenase evolution and hydrolase diversity.</title>
        <authorList>
            <person name="Sant'Anna F.H."/>
            <person name="Lebedinsky A.V."/>
            <person name="Sokolova T.G."/>
            <person name="Robb F.T."/>
            <person name="Gonzalez J.M."/>
        </authorList>
    </citation>
    <scope>NUCLEOTIDE SEQUENCE [LARGE SCALE GENOMIC DNA]</scope>
    <source>
        <strain evidence="6 7">DSM 12653</strain>
    </source>
</reference>
<dbReference type="InterPro" id="IPR017871">
    <property type="entry name" value="ABC_transporter-like_CS"/>
</dbReference>
<dbReference type="Proteomes" id="UP000010146">
    <property type="component" value="Unassembled WGS sequence"/>
</dbReference>
<dbReference type="Gene3D" id="3.40.50.300">
    <property type="entry name" value="P-loop containing nucleotide triphosphate hydrolases"/>
    <property type="match status" value="1"/>
</dbReference>
<dbReference type="PROSITE" id="PS00211">
    <property type="entry name" value="ABC_TRANSPORTER_1"/>
    <property type="match status" value="1"/>
</dbReference>
<dbReference type="Pfam" id="PF00005">
    <property type="entry name" value="ABC_tran"/>
    <property type="match status" value="1"/>
</dbReference>
<protein>
    <submittedName>
        <fullName evidence="6">ABC-type dipeptide/oligopeptide/nickel transport system, ATPase component</fullName>
    </submittedName>
</protein>
<dbReference type="SUPFAM" id="SSF52540">
    <property type="entry name" value="P-loop containing nucleoside triphosphate hydrolases"/>
    <property type="match status" value="1"/>
</dbReference>
<keyword evidence="3" id="KW-0547">Nucleotide-binding</keyword>
<dbReference type="GO" id="GO:0016887">
    <property type="term" value="F:ATP hydrolysis activity"/>
    <property type="evidence" value="ECO:0007669"/>
    <property type="project" value="InterPro"/>
</dbReference>
<sequence length="346" mass="39199">MIGFQLSKNREGLKVEELVIELNNIKKFYRKRNRVVKVINDISLKFKDDEILCLVGESGSGKTTLGKIIAGLIEPTEGEIRYNGKLLSQLKGKETKEIRRAIQMIHQDPFASLNPVRSVYQTLSTPLIYYKLAKDENDAKKRVLELLEVVDLTPPEDFIYKYPHQLSGGQRQRVAIARALTVNPKFIVADEPVSMVDASIKASIINTLKRIRREFKVGFLFITHDLALARLFGGDGKLGVMYTGRIVEYGLTDDIIENPKHPYTITLLSAVPEPDPVVTRSKKRIKLRSDDIPRLDNLPEGCHFHPRCPVFVEGKCDKELPKLEADGLNHYVACFTKDAREKMLGE</sequence>
<dbReference type="InterPro" id="IPR013563">
    <property type="entry name" value="Oligopep_ABC_C"/>
</dbReference>
<evidence type="ECO:0000256" key="4">
    <source>
        <dbReference type="ARBA" id="ARBA00022840"/>
    </source>
</evidence>
<name>A0A0F5PSJ5_9THEO</name>
<dbReference type="InterPro" id="IPR003439">
    <property type="entry name" value="ABC_transporter-like_ATP-bd"/>
</dbReference>
<dbReference type="NCBIfam" id="TIGR01727">
    <property type="entry name" value="oligo_HPY"/>
    <property type="match status" value="1"/>
</dbReference>
<dbReference type="GO" id="GO:0055085">
    <property type="term" value="P:transmembrane transport"/>
    <property type="evidence" value="ECO:0007669"/>
    <property type="project" value="UniProtKB-ARBA"/>
</dbReference>
<keyword evidence="4" id="KW-0067">ATP-binding</keyword>